<dbReference type="OrthoDB" id="65842at2"/>
<accession>A0A5S9IM84</accession>
<proteinExistence type="predicted"/>
<dbReference type="Proteomes" id="UP000326354">
    <property type="component" value="Chromosome"/>
</dbReference>
<evidence type="ECO:0000313" key="1">
    <source>
        <dbReference type="EMBL" id="BBM84107.1"/>
    </source>
</evidence>
<sequence length="193" mass="22952">MEKKIYAHFDSEGIYVYQAFKPEIVAAALEKGTFSKGFNMERMTWIKPSFAWMLYRSGYASKHRQEAILKIKIRHEGFIEILRDAVPTTYDSNLFHSKELWSDTLKKSSVRYQWDPDRDLFLRKIERRAIQLGIRGQMVKNYVNDWILELEEVTHLAHEIKNSLSSKKLPVVPEETVYQIHDEKIRKQMQIEE</sequence>
<evidence type="ECO:0008006" key="3">
    <source>
        <dbReference type="Google" id="ProtNLM"/>
    </source>
</evidence>
<dbReference type="PANTHER" id="PTHR38567">
    <property type="entry name" value="DUF4291 DOMAIN-CONTAINING PROTEIN"/>
    <property type="match status" value="1"/>
</dbReference>
<dbReference type="PANTHER" id="PTHR38567:SF1">
    <property type="entry name" value="DUF4291 DOMAIN-CONTAINING PROTEIN"/>
    <property type="match status" value="1"/>
</dbReference>
<name>A0A5S9IM84_UABAM</name>
<organism evidence="1 2">
    <name type="scientific">Uabimicrobium amorphum</name>
    <dbReference type="NCBI Taxonomy" id="2596890"/>
    <lineage>
        <taxon>Bacteria</taxon>
        <taxon>Pseudomonadati</taxon>
        <taxon>Planctomycetota</taxon>
        <taxon>Candidatus Uabimicrobiia</taxon>
        <taxon>Candidatus Uabimicrobiales</taxon>
        <taxon>Candidatus Uabimicrobiaceae</taxon>
        <taxon>Candidatus Uabimicrobium</taxon>
    </lineage>
</organism>
<protein>
    <recommendedName>
        <fullName evidence="3">DUF4291 domain-containing protein</fullName>
    </recommendedName>
</protein>
<dbReference type="EMBL" id="AP019860">
    <property type="protein sequence ID" value="BBM84107.1"/>
    <property type="molecule type" value="Genomic_DNA"/>
</dbReference>
<gene>
    <name evidence="1" type="ORF">UABAM_02463</name>
</gene>
<dbReference type="KEGG" id="uam:UABAM_02463"/>
<dbReference type="AlphaFoldDB" id="A0A5S9IM84"/>
<dbReference type="InterPro" id="IPR025633">
    <property type="entry name" value="DUF4291"/>
</dbReference>
<evidence type="ECO:0000313" key="2">
    <source>
        <dbReference type="Proteomes" id="UP000326354"/>
    </source>
</evidence>
<dbReference type="Pfam" id="PF14124">
    <property type="entry name" value="DUF4291"/>
    <property type="match status" value="1"/>
</dbReference>
<reference evidence="1 2" key="1">
    <citation type="submission" date="2019-08" db="EMBL/GenBank/DDBJ databases">
        <title>Complete genome sequence of Candidatus Uab amorphum.</title>
        <authorList>
            <person name="Shiratori T."/>
            <person name="Suzuki S."/>
            <person name="Kakizawa Y."/>
            <person name="Ishida K."/>
        </authorList>
    </citation>
    <scope>NUCLEOTIDE SEQUENCE [LARGE SCALE GENOMIC DNA]</scope>
    <source>
        <strain evidence="1 2">SRT547</strain>
    </source>
</reference>
<dbReference type="RefSeq" id="WP_151968282.1">
    <property type="nucleotide sequence ID" value="NZ_AP019860.1"/>
</dbReference>
<keyword evidence="2" id="KW-1185">Reference proteome</keyword>